<dbReference type="InterPro" id="IPR004166">
    <property type="entry name" value="a-kinase_dom"/>
</dbReference>
<feature type="domain" description="Alpha-type protein kinase" evidence="7">
    <location>
        <begin position="45"/>
        <end position="265"/>
    </location>
</feature>
<evidence type="ECO:0000256" key="2">
    <source>
        <dbReference type="ARBA" id="ARBA00022679"/>
    </source>
</evidence>
<dbReference type="Pfam" id="PF02816">
    <property type="entry name" value="Alpha_kinase"/>
    <property type="match status" value="1"/>
</dbReference>
<keyword evidence="5" id="KW-0067">ATP-binding</keyword>
<dbReference type="InterPro" id="IPR051852">
    <property type="entry name" value="Alpha-type_PK"/>
</dbReference>
<proteinExistence type="predicted"/>
<reference evidence="8" key="1">
    <citation type="submission" date="2021-01" db="EMBL/GenBank/DDBJ databases">
        <authorList>
            <person name="Corre E."/>
            <person name="Pelletier E."/>
            <person name="Niang G."/>
            <person name="Scheremetjew M."/>
            <person name="Finn R."/>
            <person name="Kale V."/>
            <person name="Holt S."/>
            <person name="Cochrane G."/>
            <person name="Meng A."/>
            <person name="Brown T."/>
            <person name="Cohen L."/>
        </authorList>
    </citation>
    <scope>NUCLEOTIDE SEQUENCE</scope>
    <source>
        <strain evidence="8">MM31A-1</strain>
    </source>
</reference>
<dbReference type="PANTHER" id="PTHR45992:SF11">
    <property type="entry name" value="ALPHA-TYPE PROTEIN KINASE DOMAIN-CONTAINING PROTEIN"/>
    <property type="match status" value="1"/>
</dbReference>
<dbReference type="Gene3D" id="3.20.200.10">
    <property type="entry name" value="MHCK/EF2 kinase"/>
    <property type="match status" value="1"/>
</dbReference>
<accession>A0A7S3Q039</accession>
<keyword evidence="4" id="KW-0418">Kinase</keyword>
<dbReference type="EMBL" id="HBIO01008064">
    <property type="protein sequence ID" value="CAE0461285.1"/>
    <property type="molecule type" value="Transcribed_RNA"/>
</dbReference>
<evidence type="ECO:0000256" key="6">
    <source>
        <dbReference type="SAM" id="MobiDB-lite"/>
    </source>
</evidence>
<dbReference type="SMART" id="SM00811">
    <property type="entry name" value="Alpha_kinase"/>
    <property type="match status" value="1"/>
</dbReference>
<evidence type="ECO:0000256" key="5">
    <source>
        <dbReference type="ARBA" id="ARBA00022840"/>
    </source>
</evidence>
<organism evidence="8">
    <name type="scientific">Chaetoceros debilis</name>
    <dbReference type="NCBI Taxonomy" id="122233"/>
    <lineage>
        <taxon>Eukaryota</taxon>
        <taxon>Sar</taxon>
        <taxon>Stramenopiles</taxon>
        <taxon>Ochrophyta</taxon>
        <taxon>Bacillariophyta</taxon>
        <taxon>Coscinodiscophyceae</taxon>
        <taxon>Chaetocerotophycidae</taxon>
        <taxon>Chaetocerotales</taxon>
        <taxon>Chaetocerotaceae</taxon>
        <taxon>Chaetoceros</taxon>
    </lineage>
</organism>
<keyword evidence="1" id="KW-0723">Serine/threonine-protein kinase</keyword>
<dbReference type="GO" id="GO:0005524">
    <property type="term" value="F:ATP binding"/>
    <property type="evidence" value="ECO:0007669"/>
    <property type="project" value="UniProtKB-KW"/>
</dbReference>
<dbReference type="SUPFAM" id="SSF56112">
    <property type="entry name" value="Protein kinase-like (PK-like)"/>
    <property type="match status" value="1"/>
</dbReference>
<sequence>MVLRFCSSCSRNLVKESFSKNQWSKGVGVSRCHACVNPGQNTGAVVDVSQAARTNNATQATFEGHALDHPFAQGSFRWVAKGKYTHGNRAGQECVCKWFKTGGVLEEHFYDTDLATVREALRLITKWNSNKFVNSIVQMNQPEVWTFKQGSRANFAGKKVLQEPFIQNYQKFNSNTGWADESTPWPRVMQALSHFSYHVSNGQSLLCDLQGGVYRDGVVLTDPVVMSVSRSYGPTDLGSAGMNSFFASHTCNEFCRSNWRRLNNPIKYHSSSKGTTMEHVPTRRSRPQMSMGMGAIREY</sequence>
<dbReference type="PANTHER" id="PTHR45992">
    <property type="entry name" value="EUKARYOTIC ELONGATION FACTOR 2 KINASE-RELATED"/>
    <property type="match status" value="1"/>
</dbReference>
<gene>
    <name evidence="8" type="ORF">CDEB00056_LOCUS6126</name>
</gene>
<name>A0A7S3Q039_9STRA</name>
<dbReference type="PROSITE" id="PS51158">
    <property type="entry name" value="ALPHA_KINASE"/>
    <property type="match status" value="1"/>
</dbReference>
<dbReference type="CDD" id="cd17509">
    <property type="entry name" value="Alpha_kinase"/>
    <property type="match status" value="1"/>
</dbReference>
<evidence type="ECO:0000256" key="3">
    <source>
        <dbReference type="ARBA" id="ARBA00022741"/>
    </source>
</evidence>
<dbReference type="AlphaFoldDB" id="A0A7S3Q039"/>
<evidence type="ECO:0000256" key="4">
    <source>
        <dbReference type="ARBA" id="ARBA00022777"/>
    </source>
</evidence>
<feature type="region of interest" description="Disordered" evidence="6">
    <location>
        <begin position="270"/>
        <end position="293"/>
    </location>
</feature>
<dbReference type="GO" id="GO:0004674">
    <property type="term" value="F:protein serine/threonine kinase activity"/>
    <property type="evidence" value="ECO:0007669"/>
    <property type="project" value="UniProtKB-KW"/>
</dbReference>
<evidence type="ECO:0000313" key="8">
    <source>
        <dbReference type="EMBL" id="CAE0461285.1"/>
    </source>
</evidence>
<keyword evidence="3" id="KW-0547">Nucleotide-binding</keyword>
<evidence type="ECO:0000256" key="1">
    <source>
        <dbReference type="ARBA" id="ARBA00022527"/>
    </source>
</evidence>
<keyword evidence="2" id="KW-0808">Transferase</keyword>
<dbReference type="InterPro" id="IPR011009">
    <property type="entry name" value="Kinase-like_dom_sf"/>
</dbReference>
<protein>
    <recommendedName>
        <fullName evidence="7">Alpha-type protein kinase domain-containing protein</fullName>
    </recommendedName>
</protein>
<evidence type="ECO:0000259" key="7">
    <source>
        <dbReference type="PROSITE" id="PS51158"/>
    </source>
</evidence>